<keyword evidence="11" id="KW-1185">Reference proteome</keyword>
<dbReference type="EMBL" id="JANCPR020000067">
    <property type="protein sequence ID" value="MDJ1137833.1"/>
    <property type="molecule type" value="Genomic_DNA"/>
</dbReference>
<dbReference type="Gene3D" id="1.10.3720.10">
    <property type="entry name" value="MetI-like"/>
    <property type="match status" value="1"/>
</dbReference>
<dbReference type="RefSeq" id="WP_274044952.1">
    <property type="nucleotide sequence ID" value="NZ_JANCPR020000067.1"/>
</dbReference>
<evidence type="ECO:0000259" key="9">
    <source>
        <dbReference type="PROSITE" id="PS50928"/>
    </source>
</evidence>
<proteinExistence type="inferred from homology"/>
<feature type="transmembrane region" description="Helical" evidence="7">
    <location>
        <begin position="144"/>
        <end position="165"/>
    </location>
</feature>
<feature type="transmembrane region" description="Helical" evidence="7">
    <location>
        <begin position="277"/>
        <end position="298"/>
    </location>
</feature>
<feature type="transmembrane region" description="Helical" evidence="7">
    <location>
        <begin position="177"/>
        <end position="198"/>
    </location>
</feature>
<keyword evidence="2 7" id="KW-0813">Transport</keyword>
<dbReference type="Proteomes" id="UP001214441">
    <property type="component" value="Unassembled WGS sequence"/>
</dbReference>
<organism evidence="10 11">
    <name type="scientific">Streptomyces iconiensis</name>
    <dbReference type="NCBI Taxonomy" id="1384038"/>
    <lineage>
        <taxon>Bacteria</taxon>
        <taxon>Bacillati</taxon>
        <taxon>Actinomycetota</taxon>
        <taxon>Actinomycetes</taxon>
        <taxon>Kitasatosporales</taxon>
        <taxon>Streptomycetaceae</taxon>
        <taxon>Streptomyces</taxon>
    </lineage>
</organism>
<dbReference type="InterPro" id="IPR000515">
    <property type="entry name" value="MetI-like"/>
</dbReference>
<comment type="similarity">
    <text evidence="7">Belongs to the binding-protein-dependent transport system permease family.</text>
</comment>
<dbReference type="PROSITE" id="PS50928">
    <property type="entry name" value="ABC_TM1"/>
    <property type="match status" value="1"/>
</dbReference>
<dbReference type="CDD" id="cd06261">
    <property type="entry name" value="TM_PBP2"/>
    <property type="match status" value="1"/>
</dbReference>
<dbReference type="Pfam" id="PF00528">
    <property type="entry name" value="BPD_transp_1"/>
    <property type="match status" value="1"/>
</dbReference>
<dbReference type="PANTHER" id="PTHR43744:SF12">
    <property type="entry name" value="ABC TRANSPORTER PERMEASE PROTEIN MG189-RELATED"/>
    <property type="match status" value="1"/>
</dbReference>
<gene>
    <name evidence="10" type="ORF">NMN56_038930</name>
</gene>
<feature type="transmembrane region" description="Helical" evidence="7">
    <location>
        <begin position="219"/>
        <end position="244"/>
    </location>
</feature>
<keyword evidence="6 7" id="KW-0472">Membrane</keyword>
<sequence>MAETTTAQPTRPAGGHPAPGGPASERPAAEPPAAKRRVRRASRQGRLWPAHVLLSLGAVVTVFPLLWQVLTSFKSFGESTRVPPTIWPEHWQWSNFSTVFDSIPFGDQFVNTVLMTLIRTVAQLLLCSMAAYAFARIRFPGRGAIFLGFLAVLMVPSQLFLLPQYQIMQDLGWLNSLQALSVPGMFSAFGTFLLRQFFLGLPGELEEAARLDGANPFTVYWRIALPLARPGLLALGILTFLWSWNDLMWPLVVNTDPAQMPLSAGLASLQGSHMTDYPVLMAGSLLATLPVIVVFVAMQRHFIQGIAFSGMKG</sequence>
<keyword evidence="3" id="KW-1003">Cell membrane</keyword>
<evidence type="ECO:0000256" key="4">
    <source>
        <dbReference type="ARBA" id="ARBA00022692"/>
    </source>
</evidence>
<name>A0ABT7AB46_9ACTN</name>
<evidence type="ECO:0000256" key="8">
    <source>
        <dbReference type="SAM" id="MobiDB-lite"/>
    </source>
</evidence>
<feature type="domain" description="ABC transmembrane type-1" evidence="9">
    <location>
        <begin position="109"/>
        <end position="298"/>
    </location>
</feature>
<feature type="transmembrane region" description="Helical" evidence="7">
    <location>
        <begin position="109"/>
        <end position="132"/>
    </location>
</feature>
<feature type="compositionally biased region" description="Low complexity" evidence="8">
    <location>
        <begin position="12"/>
        <end position="26"/>
    </location>
</feature>
<keyword evidence="5 7" id="KW-1133">Transmembrane helix</keyword>
<feature type="transmembrane region" description="Helical" evidence="7">
    <location>
        <begin position="47"/>
        <end position="67"/>
    </location>
</feature>
<evidence type="ECO:0000313" key="11">
    <source>
        <dbReference type="Proteomes" id="UP001214441"/>
    </source>
</evidence>
<accession>A0ABT7AB46</accession>
<evidence type="ECO:0000256" key="2">
    <source>
        <dbReference type="ARBA" id="ARBA00022448"/>
    </source>
</evidence>
<comment type="caution">
    <text evidence="10">The sequence shown here is derived from an EMBL/GenBank/DDBJ whole genome shotgun (WGS) entry which is preliminary data.</text>
</comment>
<evidence type="ECO:0000256" key="5">
    <source>
        <dbReference type="ARBA" id="ARBA00022989"/>
    </source>
</evidence>
<reference evidence="10 11" key="1">
    <citation type="submission" date="2023-05" db="EMBL/GenBank/DDBJ databases">
        <title>Streptantibioticus silvisoli sp. nov., acidotolerant actinomycetes 1 from pine litter.</title>
        <authorList>
            <person name="Swiecimska M."/>
            <person name="Golinska P."/>
            <person name="Sangal V."/>
            <person name="Wachnowicz B."/>
            <person name="Goodfellow M."/>
        </authorList>
    </citation>
    <scope>NUCLEOTIDE SEQUENCE [LARGE SCALE GENOMIC DNA]</scope>
    <source>
        <strain evidence="10 11">DSM 42109</strain>
    </source>
</reference>
<protein>
    <submittedName>
        <fullName evidence="10">Carbohydrate ABC transporter permease</fullName>
    </submittedName>
</protein>
<keyword evidence="4 7" id="KW-0812">Transmembrane</keyword>
<comment type="subcellular location">
    <subcellularLocation>
        <location evidence="1 7">Cell membrane</location>
        <topology evidence="1 7">Multi-pass membrane protein</topology>
    </subcellularLocation>
</comment>
<feature type="region of interest" description="Disordered" evidence="8">
    <location>
        <begin position="1"/>
        <end position="40"/>
    </location>
</feature>
<dbReference type="PANTHER" id="PTHR43744">
    <property type="entry name" value="ABC TRANSPORTER PERMEASE PROTEIN MG189-RELATED-RELATED"/>
    <property type="match status" value="1"/>
</dbReference>
<evidence type="ECO:0000256" key="6">
    <source>
        <dbReference type="ARBA" id="ARBA00023136"/>
    </source>
</evidence>
<evidence type="ECO:0000313" key="10">
    <source>
        <dbReference type="EMBL" id="MDJ1137833.1"/>
    </source>
</evidence>
<dbReference type="SUPFAM" id="SSF161098">
    <property type="entry name" value="MetI-like"/>
    <property type="match status" value="1"/>
</dbReference>
<evidence type="ECO:0000256" key="7">
    <source>
        <dbReference type="RuleBase" id="RU363032"/>
    </source>
</evidence>
<evidence type="ECO:0000256" key="1">
    <source>
        <dbReference type="ARBA" id="ARBA00004651"/>
    </source>
</evidence>
<evidence type="ECO:0000256" key="3">
    <source>
        <dbReference type="ARBA" id="ARBA00022475"/>
    </source>
</evidence>
<dbReference type="InterPro" id="IPR035906">
    <property type="entry name" value="MetI-like_sf"/>
</dbReference>